<dbReference type="Gene3D" id="3.30.559.30">
    <property type="entry name" value="Nonribosomal peptide synthetase, condensation domain"/>
    <property type="match status" value="5"/>
</dbReference>
<dbReference type="FunFam" id="3.40.50.12780:FF:000024">
    <property type="entry name" value="Nonribosomal siderophore peptide synthase SidC"/>
    <property type="match status" value="1"/>
</dbReference>
<keyword evidence="3" id="KW-0597">Phosphoprotein</keyword>
<gene>
    <name evidence="8" type="ORF">MAM_06031</name>
</gene>
<dbReference type="SUPFAM" id="SSF47336">
    <property type="entry name" value="ACP-like"/>
    <property type="match status" value="3"/>
</dbReference>
<reference evidence="8 9" key="1">
    <citation type="journal article" date="2014" name="Proc. Natl. Acad. Sci. U.S.A.">
        <title>Trajectory and genomic determinants of fungal-pathogen speciation and host adaptation.</title>
        <authorList>
            <person name="Hu X."/>
            <person name="Xiao G."/>
            <person name="Zheng P."/>
            <person name="Shang Y."/>
            <person name="Su Y."/>
            <person name="Zhang X."/>
            <person name="Liu X."/>
            <person name="Zhan S."/>
            <person name="St Leger R.J."/>
            <person name="Wang C."/>
        </authorList>
    </citation>
    <scope>NUCLEOTIDE SEQUENCE [LARGE SCALE GENOMIC DNA]</scope>
    <source>
        <strain evidence="8 9">ARSEF 1941</strain>
    </source>
</reference>
<dbReference type="OrthoDB" id="416786at2759"/>
<dbReference type="GO" id="GO:0043041">
    <property type="term" value="P:amino acid activation for nonribosomal peptide biosynthetic process"/>
    <property type="evidence" value="ECO:0007669"/>
    <property type="project" value="TreeGrafter"/>
</dbReference>
<dbReference type="CDD" id="cd05930">
    <property type="entry name" value="A_NRPS"/>
    <property type="match status" value="1"/>
</dbReference>
<dbReference type="PANTHER" id="PTHR45527">
    <property type="entry name" value="NONRIBOSOMAL PEPTIDE SYNTHETASE"/>
    <property type="match status" value="1"/>
</dbReference>
<comment type="caution">
    <text evidence="8">The sequence shown here is derived from an EMBL/GenBank/DDBJ whole genome shotgun (WGS) entry which is preliminary data.</text>
</comment>
<feature type="compositionally biased region" description="Polar residues" evidence="6">
    <location>
        <begin position="3165"/>
        <end position="3180"/>
    </location>
</feature>
<evidence type="ECO:0000259" key="7">
    <source>
        <dbReference type="PROSITE" id="PS50075"/>
    </source>
</evidence>
<keyword evidence="2" id="KW-0596">Phosphopantetheine</keyword>
<dbReference type="GO" id="GO:0044550">
    <property type="term" value="P:secondary metabolite biosynthetic process"/>
    <property type="evidence" value="ECO:0007669"/>
    <property type="project" value="TreeGrafter"/>
</dbReference>
<dbReference type="Gene3D" id="3.30.559.10">
    <property type="entry name" value="Chloramphenicol acetyltransferase-like domain"/>
    <property type="match status" value="4"/>
</dbReference>
<proteinExistence type="inferred from homology"/>
<dbReference type="Pfam" id="PF00668">
    <property type="entry name" value="Condensation"/>
    <property type="match status" value="5"/>
</dbReference>
<feature type="domain" description="Carrier" evidence="7">
    <location>
        <begin position="4227"/>
        <end position="4306"/>
    </location>
</feature>
<dbReference type="InterPro" id="IPR023213">
    <property type="entry name" value="CAT-like_dom_sf"/>
</dbReference>
<dbReference type="NCBIfam" id="NF003417">
    <property type="entry name" value="PRK04813.1"/>
    <property type="match status" value="3"/>
</dbReference>
<dbReference type="GO" id="GO:0031177">
    <property type="term" value="F:phosphopantetheine binding"/>
    <property type="evidence" value="ECO:0007669"/>
    <property type="project" value="InterPro"/>
</dbReference>
<dbReference type="EMBL" id="AZHE01000017">
    <property type="protein sequence ID" value="KHN96183.1"/>
    <property type="molecule type" value="Genomic_DNA"/>
</dbReference>
<feature type="region of interest" description="Disordered" evidence="6">
    <location>
        <begin position="3747"/>
        <end position="3767"/>
    </location>
</feature>
<feature type="domain" description="Carrier" evidence="7">
    <location>
        <begin position="3664"/>
        <end position="3742"/>
    </location>
</feature>
<keyword evidence="9" id="KW-1185">Reference proteome</keyword>
<dbReference type="STRING" id="1081103.A0A0B2WQ82"/>
<dbReference type="SMART" id="SM00823">
    <property type="entry name" value="PKS_PP"/>
    <property type="match status" value="3"/>
</dbReference>
<dbReference type="InterPro" id="IPR020845">
    <property type="entry name" value="AMP-binding_CS"/>
</dbReference>
<dbReference type="Gene3D" id="3.30.300.30">
    <property type="match status" value="3"/>
</dbReference>
<dbReference type="PROSITE" id="PS00012">
    <property type="entry name" value="PHOSPHOPANTETHEINE"/>
    <property type="match status" value="3"/>
</dbReference>
<comment type="similarity">
    <text evidence="5">Belongs to the NRP synthetase family.</text>
</comment>
<keyword evidence="4 8" id="KW-0436">Ligase</keyword>
<sequence length="4790" mass="520456">MPYHLKSQDAIVATSHDIRMRDTIPLQPPPATQLRPLHTLHEVDKTSCDELSWTASFGSRPSEGTVLRAFISLVSRVIVAELDEVFYVKHDSRGGFIRARAGDSAQAGRYSFIRHGEEQGDFSTDFSIGPGTGLQLHAAEGPIRLIAPASIITQPALDALGQMLVDIVLNLENGGGGGVIEWTQPSVLNYPPTDRPVPLWPGEGQPTQPALLHGWFEQRARDHPQRVALDFLTDLATGKRKQFTYKQVSNAAAALASKLNQASSQSGAAVRTVAVSMGPCPELYISYLAALKAGLAFCPIAVDAPDERRDALLADLKPVAVLVDGSGELDAAVESISVATFLETCDVEPQQQRPPPLFHPCETDAAYVLYTSGTTGLPKGVIVSHISAACTVTALSNHYGLCRADTPTRDRPVRWFQGAAPTFDISIFEIFWTLSTGSTLCCAPRSLTMQNVDKVITALEVDMTNVTPSFASLIDPSSIRGLVVGGETLNTRLLRDFARHNPPGKDAPSVPQGIYNGYGPTEVTIYSVAQAHVPATQRGSVIGTPLTTCGLLIVDDHVQGLEPVAMGATGELVLTGPQVSNAGYLNRPEETAKVFVEDARWGRAYRTGDRARIVWNDQGELLVEFLGRMSDGQVKLSGRRVELGEIESVLANNAEGVRQTLACVWKPRRDASGSEKVMSLVVVDPKSTLSFEAVQSRCAEAARRHLPDYMRPARILQVDELPRSASGKVDRKAAAAYVQRMLPQSEKVESQETKHGALESAEDAQLEKEILEMLSIIVSNDFSTGPALTATTLLVEAGVDSLRAMRLLREIRNRWPDSTDLQPSLGLLLDPKASIRSVFFTSASNADASWGSAVDEARAKARAERRIADFASRHAVESLAKIGSIEQSDVEMVLPATSTQSQLAVSFAMDRRNYVSHTILPLEPGVSLEALEKAIHDVLDRHAIYRCAIVSCDDDLSPFAQVVLKPDAWRRWIGNDIRVVRRRGNTAGDAREWLDSAHQHLDFESQKLYYAQIVQACAEDVSDGGNGLLVISMAHCICDGASLEVLLGDISREYAGLDPLPRLGIKEAVLDWASGVDAETDKQWKEALSGWEVESFHALSGNNVKSSAPGAAGDYGHGVIEFTSGLEWQTLEARSRALGASPLSILQASWSLLLRVFSEANTGSVVFGSVISGQHEAIHAPSFSVVPCRVSLPDRQTVRELVEGLANRSRFAQGHRNMSFGIFETLPYNTALALQAYSPPGASPSTAQDMAAAAPWTEIRSPAIRYDFDIFAEVFPAGRRAGSCQTRTISFKLTYRDDALSQTSAEVIVKQFAELTGVLLSSEAESLVQTLPARLPRGLLSAEGAVPMSTKDTAEEERLRRDRAEILHAQFENQAAETPDLLALSFYTALDASPVDVTYAELDARANWLANILREEDVDIIPICMQRSVELYVCILAVLKAGSAWSPIDETSPVQRRTSLIARTKSKILLTTTESFPLAEPCLAHESLTGVRAILVDKFANNTTSVRAEPRRSVQASRSAIDGQDLAYLLWTSGTTGEPKGVMIQHCAAANAMRDLQVQVGHGAKDQVRTLQLSAYSFDVFVQDLFFTWGLAGSVISGTRELVLGTFTEFVNKSRPTHAHLTPSFGASIDVEEIRGSTLQFVTFIGEKLTEDVAEAWAAPGITTKAYNTYGPAENAVVSTMRQFFGKSRDQAKAANVGFPLTPCTAYVVREVENPDEEQKKQWELVPRYGVGELALGGAQVGKGYLGDEAKTIKAFIQGGPGIDERIYLTGDMVRLNDHGFEFLGRNDDLVKITGIRIELSEISAACATVKDELPAVEHVETLYLPRPGVGGGSSDADHKVVVTFVSVKKANYETAVIRAKVFQRAREMLPTYMVPGHIVVLDATMPRTASNKVDRRALQNIYNSADLNILAGRDATAGNGSVVKVDWPEHQLRVVVAIAENFKVPIEPLSPDDSLASLGFSSLQVTKLAWALRRQMGCAVGVLDLMRCQTLGELVEVVLDSMKTIRGPDSKAKPAPETSWMAPIKEHLTKCLQGEVRPKDTAYILPATPVQESLLVETMIDQGAYWSHRIFDLDHLPRIDPSRLESAWTAAATQLDILRTVFVSLSQFSVYDEEAKGADNAQWARQKGVCATILQVILEKTRLHWTTIRNADTKSLARLAEKIQMKLTPLGTGECHPPWAVTFSEGNNKMMLSMHHALHDETASRMLLDIVAKLYRSPKQASGPDSAVLQMERGMELGLLPSISQRDEALAAWTRRLSGIVEADGALNGLFPDLTESRVKQERRILPAKRTIPNQLRERRAGAPDLPRLVQSAFGCVLAAVLELKTVVFGQTVSQRILHPDLARVAGPAMATLPVIVRAHASSALELWAAMERDASSSLSQSAHRLHPVDMKKMINEGSGQRHAPFPALFVFHPAAALDDEAHFDIGLGMFHEVGQALSLNVEHPMALNIFEADNVIELTGNARHVSQPMLELMLDQTLDQARAMLDQPQVPLDRLSNYMRRELVSLVGDHATLVGTDIVKNPADLITKQAIEHPDWIAAEEVFLEEGEDGEGGEEKIITKTLTYLELEVLVDAIASMLTSHRPDLQPDDVVALYLGRDTKSLAAILAIFRCGCIYLPIDGDLPAARKQLLLRDANAKLVLTTKIWAGHLNLNPDSDPPAVFLPEGDDELDVIRTWPRTFSKHDARLGDGGYLLYTSGSTGRPKGVRVTNENLLHFVSAMTKRLVEANADTANLGGVGKYLNVASRAFDTHLTSMFAPWHLGFRSVIGKDRNGIFASLQQVINEVEITHMGSVPSVLTQLGFRLADVPSVRVLTIGGEKASHELFEQLNAGSPKAALVNFYGPTEATIGCLSHIVGPGSNARNLGVPLLGLEAILLVPGDGDEQVVARKGQPGEFCIAGPQVAVGYLNRPEENKKGFQHTRLLGGGVKRIYRTGDMMRMMHDGTLEFLGRKDQQTKIRGQRFEIGEVEAFIKKTVADQGAIDVAAAVFDQRLMGFLARRVNTLLRAELDAEPELLPRQSQALQAVLSAVEQACREGLPAFMVPDMMWVSRIPYLAASGKVDSRSLIKLAKDFVTLQQSPQVACMSSAGAASPLNGAELGVVAAIQEVVGKKVVAASASDIRSLGIDSLSSVNLLSALKRRGFDKVTLVDVLSPSCTVGSLALAGSTNSSPDRSVTTRRTSPAKKLSLDDLGPGATRLDRAKAAAVLPCLPLQASLIALSLNWLNSSEGMEPADVPYVTQFNYQLAPGTDVARWKKTAAQVISSEAMLRTCFVQRDEDGQIFQVVLESPPSPFDGQDDAAALVAQMSFRPPIRLQVQDDEASSRTVVSLKVHHALYDGAAIAWLRNKMEQAYAKGDQAVALDNRSLSTLQSLANHCDLTVEDTQSLKNAWQAKLRGIRPCRIGRDTDELNKDTMVRSIRHLAYTTAELKAMLHQGGSVSMSTAFQVATTLCLAYLTKRSSIVYGFTMSLRPLLSNVSEHVNGFVGPCLNTIVHAIKLEGGTETLPHLAERVRQGHADACRGKMPLVAADKIQRWAGLEEKLFDSLLTINVVSADEDSPDGKPAPGHMTPLPGKSKGDLALAIDVDMRADGKIVVSLSSAGVLTEAQLQDVGVVLEKIVASSADNSATIEQFAPLTYEAAGLSRNSIVNDSSARSASRLSSEGFDEALACVVSTACRLLSLDEADIKARNPEMTSLYQLGIDSVNVLPFVKRVNKSEGIKITPNAVIRARTVQGVAALVYQARSKRRAPSSIDGAERGNTNGGREKSAAGQADYEQIMRQLAGDVLFIATPLQEGMLSASMAIEDQAYMYTHAMQLSETARERDTPSFGCFFAAVNDTVQTCEILRTRFIFTQNDDAPWVGVVSPSEQSDLVQWDVAKSGLVRLRIHHALYDARSIQAVLRLLNEDYARRLAGHGGEDRGGHTDVKYLFRPFAKASALAQKRAVAFWTDTVRDYAYSPVEISGESLHASSCFYFTLGSLELASLQSKCRAASVTSKAAMQLAWAKVLCESVYKQPDIVFGEVIMAGDDDSGDIIMGPTINTLPLRIKLAHQSGAISIGQALSQLQALGDNARDAKGMASLRAIQTAWRSSRAEGVNTAAGLFQSLFVFDGVIGSESDRPRTDLVVPARAATPDDTKTGEKGPAYDDYPYIVSFRIKDGALHGALRTKAGDEEANRLGQRLEAALRYVGAENLENSALDPAHVPRADSWDKERVPKKGASGDADCLASDGLTGKAEAVLDLVKQVVGDKIRGEDIRCNTKLVNIGVDSISAIRLSKMLKNKMGIRASVFEIVRGASIQDVVRKLASTESTIPKHPREQPLLQRSGLKGLVADKLGLSQEQIRSISPVLPGQRETLRQWLHSGKRFFEPPWAYRVDDSTDANKVAAHWAALCQAHEILRTTFVHIDEPSEVVQVTLDESISAAKRFTVAQDLTLTIQGLVHKDVGEGNVKPSDLKEAPARLSLLQASDGQALILRVHHALYDAWSIKMIEKDLAGLFASTPLPSYPSVRSAVREIVHLRHPEAEQNYWRQHLAKAQDTIIQPGAVAAKDSNPRLGPHFKAAYADVLPQGVADALGSAVNGKAYTSAAVIIAYARVLGRVTGRTRPTFGLNHSSRSLSSADGVHTLDLTGTSIPTMTVTPLSVDLEVRPEQLRLDAVQDHVAQLTKFAQADNLDKLSPKFNSFLNILYSAGEDVESRPDGIGQRQVLRRLKLGEPLASEYFTRTAPSSVVSTVDALDTSSMPDQKLYFNVLVHQNGNMSVNVSGNELLLHGDRDFVTKFLEKFSAELIRFVEET</sequence>
<dbReference type="PROSITE" id="PS50075">
    <property type="entry name" value="CARRIER"/>
    <property type="match status" value="4"/>
</dbReference>
<comment type="pathway">
    <text evidence="1">Siderophore biosynthesis.</text>
</comment>
<evidence type="ECO:0000256" key="4">
    <source>
        <dbReference type="ARBA" id="ARBA00022598"/>
    </source>
</evidence>
<dbReference type="InterPro" id="IPR042099">
    <property type="entry name" value="ANL_N_sf"/>
</dbReference>
<dbReference type="Pfam" id="PF00550">
    <property type="entry name" value="PP-binding"/>
    <property type="match status" value="2"/>
</dbReference>
<dbReference type="Pfam" id="PF00501">
    <property type="entry name" value="AMP-binding"/>
    <property type="match status" value="3"/>
</dbReference>
<evidence type="ECO:0000313" key="9">
    <source>
        <dbReference type="Proteomes" id="UP000030816"/>
    </source>
</evidence>
<dbReference type="InterPro" id="IPR006162">
    <property type="entry name" value="Ppantetheine_attach_site"/>
</dbReference>
<dbReference type="InterPro" id="IPR001242">
    <property type="entry name" value="Condensation_dom"/>
</dbReference>
<feature type="domain" description="Carrier" evidence="7">
    <location>
        <begin position="3092"/>
        <end position="3169"/>
    </location>
</feature>
<dbReference type="SUPFAM" id="SSF52777">
    <property type="entry name" value="CoA-dependent acyltransferases"/>
    <property type="match status" value="10"/>
</dbReference>
<organism evidence="8 9">
    <name type="scientific">Metarhizium album (strain ARSEF 1941)</name>
    <dbReference type="NCBI Taxonomy" id="1081103"/>
    <lineage>
        <taxon>Eukaryota</taxon>
        <taxon>Fungi</taxon>
        <taxon>Dikarya</taxon>
        <taxon>Ascomycota</taxon>
        <taxon>Pezizomycotina</taxon>
        <taxon>Sordariomycetes</taxon>
        <taxon>Hypocreomycetidae</taxon>
        <taxon>Hypocreales</taxon>
        <taxon>Clavicipitaceae</taxon>
        <taxon>Metarhizium</taxon>
    </lineage>
</organism>
<dbReference type="GO" id="GO:0016874">
    <property type="term" value="F:ligase activity"/>
    <property type="evidence" value="ECO:0007669"/>
    <property type="project" value="UniProtKB-KW"/>
</dbReference>
<protein>
    <submittedName>
        <fullName evidence="8">AMP-dependent synthetase/ligase</fullName>
    </submittedName>
</protein>
<dbReference type="InterPro" id="IPR020806">
    <property type="entry name" value="PKS_PP-bd"/>
</dbReference>
<dbReference type="PROSITE" id="PS00455">
    <property type="entry name" value="AMP_BINDING"/>
    <property type="match status" value="3"/>
</dbReference>
<evidence type="ECO:0000256" key="1">
    <source>
        <dbReference type="ARBA" id="ARBA00004924"/>
    </source>
</evidence>
<dbReference type="RefSeq" id="XP_040677249.1">
    <property type="nucleotide sequence ID" value="XM_040824829.1"/>
</dbReference>
<name>A0A0B2WQ82_METAS</name>
<dbReference type="SUPFAM" id="SSF56801">
    <property type="entry name" value="Acetyl-CoA synthetase-like"/>
    <property type="match status" value="3"/>
</dbReference>
<evidence type="ECO:0000256" key="6">
    <source>
        <dbReference type="SAM" id="MobiDB-lite"/>
    </source>
</evidence>
<dbReference type="GeneID" id="63740486"/>
<dbReference type="GO" id="GO:0005737">
    <property type="term" value="C:cytoplasm"/>
    <property type="evidence" value="ECO:0007669"/>
    <property type="project" value="TreeGrafter"/>
</dbReference>
<dbReference type="FunFam" id="3.30.300.30:FF:000015">
    <property type="entry name" value="Nonribosomal peptide synthase SidD"/>
    <property type="match status" value="1"/>
</dbReference>
<dbReference type="Proteomes" id="UP000030816">
    <property type="component" value="Unassembled WGS sequence"/>
</dbReference>
<dbReference type="InterPro" id="IPR036736">
    <property type="entry name" value="ACP-like_sf"/>
</dbReference>
<evidence type="ECO:0000313" key="8">
    <source>
        <dbReference type="EMBL" id="KHN96183.1"/>
    </source>
</evidence>
<evidence type="ECO:0000256" key="2">
    <source>
        <dbReference type="ARBA" id="ARBA00022450"/>
    </source>
</evidence>
<dbReference type="PANTHER" id="PTHR45527:SF1">
    <property type="entry name" value="FATTY ACID SYNTHASE"/>
    <property type="match status" value="1"/>
</dbReference>
<dbReference type="InterPro" id="IPR000873">
    <property type="entry name" value="AMP-dep_synth/lig_dom"/>
</dbReference>
<dbReference type="InterPro" id="IPR009081">
    <property type="entry name" value="PP-bd_ACP"/>
</dbReference>
<dbReference type="InterPro" id="IPR045851">
    <property type="entry name" value="AMP-bd_C_sf"/>
</dbReference>
<accession>A0A0B2WQ82</accession>
<dbReference type="Gene3D" id="1.10.1200.10">
    <property type="entry name" value="ACP-like"/>
    <property type="match status" value="1"/>
</dbReference>
<evidence type="ECO:0000256" key="3">
    <source>
        <dbReference type="ARBA" id="ARBA00022553"/>
    </source>
</evidence>
<evidence type="ECO:0000256" key="5">
    <source>
        <dbReference type="ARBA" id="ARBA00029454"/>
    </source>
</evidence>
<feature type="domain" description="Carrier" evidence="7">
    <location>
        <begin position="1926"/>
        <end position="2003"/>
    </location>
</feature>
<dbReference type="HOGENOM" id="CLU_000092_1_0_1"/>
<feature type="region of interest" description="Disordered" evidence="6">
    <location>
        <begin position="3163"/>
        <end position="3184"/>
    </location>
</feature>
<dbReference type="Gene3D" id="3.40.50.12780">
    <property type="entry name" value="N-terminal domain of ligase-like"/>
    <property type="match status" value="3"/>
</dbReference>